<dbReference type="EMBL" id="JAQNDN010000027">
    <property type="protein sequence ID" value="MDC0675392.1"/>
    <property type="molecule type" value="Genomic_DNA"/>
</dbReference>
<reference evidence="3 4" key="1">
    <citation type="submission" date="2022-11" db="EMBL/GenBank/DDBJ databases">
        <title>Minimal conservation of predation-associated metabolite biosynthetic gene clusters underscores biosynthetic potential of Myxococcota including descriptions for ten novel species: Archangium lansinium sp. nov., Myxococcus landrumus sp. nov., Nannocystis bai.</title>
        <authorList>
            <person name="Ahearne A."/>
            <person name="Stevens C."/>
            <person name="Dowd S."/>
        </authorList>
    </citation>
    <scope>NUCLEOTIDE SEQUENCE [LARGE SCALE GENOMIC DNA]</scope>
    <source>
        <strain evidence="3 4">NCELM</strain>
    </source>
</reference>
<dbReference type="PROSITE" id="PS51257">
    <property type="entry name" value="PROKAR_LIPOPROTEIN"/>
    <property type="match status" value="1"/>
</dbReference>
<comment type="caution">
    <text evidence="3">The sequence shown here is derived from an EMBL/GenBank/DDBJ whole genome shotgun (WGS) entry which is preliminary data.</text>
</comment>
<dbReference type="Gene3D" id="3.40.50.410">
    <property type="entry name" value="von Willebrand factor, type A domain"/>
    <property type="match status" value="1"/>
</dbReference>
<dbReference type="SUPFAM" id="SSF53300">
    <property type="entry name" value="vWA-like"/>
    <property type="match status" value="1"/>
</dbReference>
<feature type="region of interest" description="Disordered" evidence="1">
    <location>
        <begin position="21"/>
        <end position="51"/>
    </location>
</feature>
<evidence type="ECO:0000313" key="4">
    <source>
        <dbReference type="Proteomes" id="UP001217838"/>
    </source>
</evidence>
<name>A0ABT5BMJ8_9BACT</name>
<proteinExistence type="predicted"/>
<dbReference type="RefSeq" id="WP_272010427.1">
    <property type="nucleotide sequence ID" value="NZ_JAQNDN010000027.1"/>
</dbReference>
<evidence type="ECO:0000259" key="2">
    <source>
        <dbReference type="PROSITE" id="PS50234"/>
    </source>
</evidence>
<sequence length="377" mass="38897">MRLRELALMFASLVACTDRATGSATEVETTGTSSSTATTSGVETTAVPTTGATTAAETGVEPICEPYTFAPVIVTFTPSVMLAIDHSPAMLDGWDHDGDPQTPERSRWASVRATLDAVLSPIDPQRMALGLARFPGATASGAYEAEACAVDPGEFLAPATDNIAPILAALPAEDAPLVGAAPLREALVGSLALLAGAPVDMPRVIVILTHSAPNCGQPADELSMLLEGLDEGVGPLLAQAEAEGVRVIVLGIGTAAGPSPPAVDMRPDGVDLVEYWQSAAVQSFVAIANEAALLDELGLLLAPAEGSPCWFTIDPPPRPEHQVANVRVGGTLVSQVDDCEAEDGWLMTADSELVLCGAACARWRETSVLEVELVCGP</sequence>
<dbReference type="InterPro" id="IPR036465">
    <property type="entry name" value="vWFA_dom_sf"/>
</dbReference>
<dbReference type="InterPro" id="IPR002035">
    <property type="entry name" value="VWF_A"/>
</dbReference>
<gene>
    <name evidence="3" type="ORF">POL58_47050</name>
</gene>
<evidence type="ECO:0000256" key="1">
    <source>
        <dbReference type="SAM" id="MobiDB-lite"/>
    </source>
</evidence>
<accession>A0ABT5BMJ8</accession>
<dbReference type="Proteomes" id="UP001217838">
    <property type="component" value="Unassembled WGS sequence"/>
</dbReference>
<feature type="domain" description="VWFA" evidence="2">
    <location>
        <begin position="79"/>
        <end position="297"/>
    </location>
</feature>
<protein>
    <recommendedName>
        <fullName evidence="2">VWFA domain-containing protein</fullName>
    </recommendedName>
</protein>
<organism evidence="3 4">
    <name type="scientific">Nannocystis radixulma</name>
    <dbReference type="NCBI Taxonomy" id="2995305"/>
    <lineage>
        <taxon>Bacteria</taxon>
        <taxon>Pseudomonadati</taxon>
        <taxon>Myxococcota</taxon>
        <taxon>Polyangia</taxon>
        <taxon>Nannocystales</taxon>
        <taxon>Nannocystaceae</taxon>
        <taxon>Nannocystis</taxon>
    </lineage>
</organism>
<keyword evidence="4" id="KW-1185">Reference proteome</keyword>
<evidence type="ECO:0000313" key="3">
    <source>
        <dbReference type="EMBL" id="MDC0675392.1"/>
    </source>
</evidence>
<dbReference type="PROSITE" id="PS50234">
    <property type="entry name" value="VWFA"/>
    <property type="match status" value="1"/>
</dbReference>